<dbReference type="EMBL" id="JARKHS020025499">
    <property type="protein sequence ID" value="KAK8767394.1"/>
    <property type="molecule type" value="Genomic_DNA"/>
</dbReference>
<dbReference type="InterPro" id="IPR029058">
    <property type="entry name" value="AB_hydrolase_fold"/>
</dbReference>
<keyword evidence="2" id="KW-1185">Reference proteome</keyword>
<protein>
    <submittedName>
        <fullName evidence="1">Uncharacterized protein</fullName>
    </submittedName>
</protein>
<evidence type="ECO:0000313" key="2">
    <source>
        <dbReference type="Proteomes" id="UP001321473"/>
    </source>
</evidence>
<evidence type="ECO:0000313" key="1">
    <source>
        <dbReference type="EMBL" id="KAK8767394.1"/>
    </source>
</evidence>
<dbReference type="SUPFAM" id="SSF53474">
    <property type="entry name" value="alpha/beta-Hydrolases"/>
    <property type="match status" value="1"/>
</dbReference>
<comment type="caution">
    <text evidence="1">The sequence shown here is derived from an EMBL/GenBank/DDBJ whole genome shotgun (WGS) entry which is preliminary data.</text>
</comment>
<name>A0AAQ4DY54_AMBAM</name>
<dbReference type="AlphaFoldDB" id="A0AAQ4DY54"/>
<gene>
    <name evidence="1" type="ORF">V5799_005825</name>
</gene>
<proteinExistence type="predicted"/>
<feature type="non-terminal residue" evidence="1">
    <location>
        <position position="178"/>
    </location>
</feature>
<accession>A0AAQ4DY54</accession>
<reference evidence="1 2" key="1">
    <citation type="journal article" date="2023" name="Arcadia Sci">
        <title>De novo assembly of a long-read Amblyomma americanum tick genome.</title>
        <authorList>
            <person name="Chou S."/>
            <person name="Poskanzer K.E."/>
            <person name="Rollins M."/>
            <person name="Thuy-Boun P.S."/>
        </authorList>
    </citation>
    <scope>NUCLEOTIDE SEQUENCE [LARGE SCALE GENOMIC DNA]</scope>
    <source>
        <strain evidence="1">F_SG_1</strain>
        <tissue evidence="1">Salivary glands</tissue>
    </source>
</reference>
<organism evidence="1 2">
    <name type="scientific">Amblyomma americanum</name>
    <name type="common">Lone star tick</name>
    <dbReference type="NCBI Taxonomy" id="6943"/>
    <lineage>
        <taxon>Eukaryota</taxon>
        <taxon>Metazoa</taxon>
        <taxon>Ecdysozoa</taxon>
        <taxon>Arthropoda</taxon>
        <taxon>Chelicerata</taxon>
        <taxon>Arachnida</taxon>
        <taxon>Acari</taxon>
        <taxon>Parasitiformes</taxon>
        <taxon>Ixodida</taxon>
        <taxon>Ixodoidea</taxon>
        <taxon>Ixodidae</taxon>
        <taxon>Amblyomminae</taxon>
        <taxon>Amblyomma</taxon>
    </lineage>
</organism>
<dbReference type="Proteomes" id="UP001321473">
    <property type="component" value="Unassembled WGS sequence"/>
</dbReference>
<sequence>MFAYFVVRTLTSGKDVRVRTPMGLVDGTQQWVLERNVFYYLGLPYASKPARFQRAMPLVDQFQPNYIVPKRPNVRYHPIPARLVEQDLGCGPASSECLEAADASLLENLASRRLQGPPDTLTVTEARPGNQHVLLLGYVAGQGTALLGDLLHDIANGTGTEPPAELWLQALQDQLNFD</sequence>